<reference evidence="2 4" key="1">
    <citation type="submission" date="2023-01" db="EMBL/GenBank/DDBJ databases">
        <authorList>
            <person name="Whitehead M."/>
        </authorList>
    </citation>
    <scope>NUCLEOTIDE SEQUENCE [LARGE SCALE GENOMIC DNA]</scope>
</reference>
<dbReference type="EMBL" id="CARXXK010001484">
    <property type="protein sequence ID" value="CAI6376444.1"/>
    <property type="molecule type" value="Genomic_DNA"/>
</dbReference>
<proteinExistence type="predicted"/>
<keyword evidence="4" id="KW-1185">Reference proteome</keyword>
<protein>
    <submittedName>
        <fullName evidence="2">Uncharacterized protein</fullName>
    </submittedName>
</protein>
<evidence type="ECO:0000313" key="2">
    <source>
        <dbReference type="EMBL" id="CAI6376433.1"/>
    </source>
</evidence>
<evidence type="ECO:0000256" key="1">
    <source>
        <dbReference type="SAM" id="MobiDB-lite"/>
    </source>
</evidence>
<sequence length="79" mass="8882">MVMAHPQRPKTNQRIGQNRTTHVENSARMSALNRAYTERRNETRATLGLDYMSQRLVRAAITTPAVTTIVEACRDLAGL</sequence>
<gene>
    <name evidence="2" type="ORF">MEUPH1_LOCUS29804</name>
    <name evidence="3" type="ORF">MEUPH1_LOCUS29815</name>
</gene>
<evidence type="ECO:0000313" key="4">
    <source>
        <dbReference type="Proteomes" id="UP001160148"/>
    </source>
</evidence>
<evidence type="ECO:0000313" key="3">
    <source>
        <dbReference type="EMBL" id="CAI6376444.1"/>
    </source>
</evidence>
<dbReference type="Proteomes" id="UP001160148">
    <property type="component" value="Unassembled WGS sequence"/>
</dbReference>
<accession>A0AAV0Y6K9</accession>
<dbReference type="AlphaFoldDB" id="A0AAV0Y6K9"/>
<feature type="compositionally biased region" description="Polar residues" evidence="1">
    <location>
        <begin position="9"/>
        <end position="24"/>
    </location>
</feature>
<comment type="caution">
    <text evidence="2">The sequence shown here is derived from an EMBL/GenBank/DDBJ whole genome shotgun (WGS) entry which is preliminary data.</text>
</comment>
<feature type="region of interest" description="Disordered" evidence="1">
    <location>
        <begin position="1"/>
        <end position="24"/>
    </location>
</feature>
<organism evidence="2 4">
    <name type="scientific">Macrosiphum euphorbiae</name>
    <name type="common">potato aphid</name>
    <dbReference type="NCBI Taxonomy" id="13131"/>
    <lineage>
        <taxon>Eukaryota</taxon>
        <taxon>Metazoa</taxon>
        <taxon>Ecdysozoa</taxon>
        <taxon>Arthropoda</taxon>
        <taxon>Hexapoda</taxon>
        <taxon>Insecta</taxon>
        <taxon>Pterygota</taxon>
        <taxon>Neoptera</taxon>
        <taxon>Paraneoptera</taxon>
        <taxon>Hemiptera</taxon>
        <taxon>Sternorrhyncha</taxon>
        <taxon>Aphidomorpha</taxon>
        <taxon>Aphidoidea</taxon>
        <taxon>Aphididae</taxon>
        <taxon>Macrosiphini</taxon>
        <taxon>Macrosiphum</taxon>
    </lineage>
</organism>
<dbReference type="EMBL" id="CARXXK010001484">
    <property type="protein sequence ID" value="CAI6376433.1"/>
    <property type="molecule type" value="Genomic_DNA"/>
</dbReference>
<name>A0AAV0Y6K9_9HEMI</name>